<name>A0A4Y7L1X4_PAPSO</name>
<protein>
    <submittedName>
        <fullName evidence="1">Uncharacterized protein</fullName>
    </submittedName>
</protein>
<dbReference type="AlphaFoldDB" id="A0A4Y7L1X4"/>
<organism evidence="1 2">
    <name type="scientific">Papaver somniferum</name>
    <name type="common">Opium poppy</name>
    <dbReference type="NCBI Taxonomy" id="3469"/>
    <lineage>
        <taxon>Eukaryota</taxon>
        <taxon>Viridiplantae</taxon>
        <taxon>Streptophyta</taxon>
        <taxon>Embryophyta</taxon>
        <taxon>Tracheophyta</taxon>
        <taxon>Spermatophyta</taxon>
        <taxon>Magnoliopsida</taxon>
        <taxon>Ranunculales</taxon>
        <taxon>Papaveraceae</taxon>
        <taxon>Papaveroideae</taxon>
        <taxon>Papaver</taxon>
    </lineage>
</organism>
<proteinExistence type="predicted"/>
<evidence type="ECO:0000313" key="2">
    <source>
        <dbReference type="Proteomes" id="UP000316621"/>
    </source>
</evidence>
<keyword evidence="2" id="KW-1185">Reference proteome</keyword>
<accession>A0A4Y7L1X4</accession>
<sequence>MGFNERNINPWYFSNGKGRVFGEDERIHRTYVFEEDEMTNVL</sequence>
<dbReference type="EMBL" id="CM010723">
    <property type="protein sequence ID" value="RZC78620.1"/>
    <property type="molecule type" value="Genomic_DNA"/>
</dbReference>
<reference evidence="1 2" key="1">
    <citation type="journal article" date="2018" name="Science">
        <title>The opium poppy genome and morphinan production.</title>
        <authorList>
            <person name="Guo L."/>
            <person name="Winzer T."/>
            <person name="Yang X."/>
            <person name="Li Y."/>
            <person name="Ning Z."/>
            <person name="He Z."/>
            <person name="Teodor R."/>
            <person name="Lu Y."/>
            <person name="Bowser T.A."/>
            <person name="Graham I.A."/>
            <person name="Ye K."/>
        </authorList>
    </citation>
    <scope>NUCLEOTIDE SEQUENCE [LARGE SCALE GENOMIC DNA]</scope>
    <source>
        <strain evidence="2">cv. HN1</strain>
        <tissue evidence="1">Leaves</tissue>
    </source>
</reference>
<evidence type="ECO:0000313" key="1">
    <source>
        <dbReference type="EMBL" id="RZC78620.1"/>
    </source>
</evidence>
<gene>
    <name evidence="1" type="ORF">C5167_002830</name>
</gene>
<dbReference type="Gramene" id="RZC78620">
    <property type="protein sequence ID" value="RZC78620"/>
    <property type="gene ID" value="C5167_002830"/>
</dbReference>
<dbReference type="Proteomes" id="UP000316621">
    <property type="component" value="Chromosome 9"/>
</dbReference>